<dbReference type="EMBL" id="ASWH01000001">
    <property type="protein sequence ID" value="EOW81955.1"/>
    <property type="molecule type" value="Genomic_DNA"/>
</dbReference>
<reference evidence="1 3" key="1">
    <citation type="submission" date="2013-02" db="EMBL/GenBank/DDBJ databases">
        <title>The Genome Sequence of Enterococcus gilvus ATCC BAA-350.</title>
        <authorList>
            <consortium name="The Broad Institute Genome Sequencing Platform"/>
            <consortium name="The Broad Institute Genome Sequencing Center for Infectious Disease"/>
            <person name="Earl A.M."/>
            <person name="Gilmore M.S."/>
            <person name="Lebreton F."/>
            <person name="Walker B."/>
            <person name="Young S.K."/>
            <person name="Zeng Q."/>
            <person name="Gargeya S."/>
            <person name="Fitzgerald M."/>
            <person name="Haas B."/>
            <person name="Abouelleil A."/>
            <person name="Alvarado L."/>
            <person name="Arachchi H.M."/>
            <person name="Berlin A.M."/>
            <person name="Chapman S.B."/>
            <person name="Dewar J."/>
            <person name="Goldberg J."/>
            <person name="Griggs A."/>
            <person name="Gujja S."/>
            <person name="Hansen M."/>
            <person name="Howarth C."/>
            <person name="Imamovic A."/>
            <person name="Larimer J."/>
            <person name="McCowan C."/>
            <person name="Murphy C."/>
            <person name="Neiman D."/>
            <person name="Pearson M."/>
            <person name="Priest M."/>
            <person name="Roberts A."/>
            <person name="Saif S."/>
            <person name="Shea T."/>
            <person name="Sisk P."/>
            <person name="Sykes S."/>
            <person name="Wortman J."/>
            <person name="Nusbaum C."/>
            <person name="Birren B."/>
        </authorList>
    </citation>
    <scope>NUCLEOTIDE SEQUENCE [LARGE SCALE GENOMIC DNA]</scope>
    <source>
        <strain evidence="1 3">ATCC BAA-350</strain>
    </source>
</reference>
<evidence type="ECO:0000313" key="2">
    <source>
        <dbReference type="EMBL" id="EOW81955.1"/>
    </source>
</evidence>
<dbReference type="HOGENOM" id="CLU_055794_1_0_9"/>
<reference evidence="2 4" key="2">
    <citation type="submission" date="2013-03" db="EMBL/GenBank/DDBJ databases">
        <title>The Genome Sequence of Enterococcus gilvus ATCC BAA-350 (PacBio/Illumina hybrid assembly).</title>
        <authorList>
            <consortium name="The Broad Institute Genomics Platform"/>
            <consortium name="The Broad Institute Genome Sequencing Center for Infectious Disease"/>
            <person name="Earl A."/>
            <person name="Russ C."/>
            <person name="Gilmore M."/>
            <person name="Surin D."/>
            <person name="Walker B."/>
            <person name="Young S."/>
            <person name="Zeng Q."/>
            <person name="Gargeya S."/>
            <person name="Fitzgerald M."/>
            <person name="Haas B."/>
            <person name="Abouelleil A."/>
            <person name="Allen A.W."/>
            <person name="Alvarado L."/>
            <person name="Arachchi H.M."/>
            <person name="Berlin A.M."/>
            <person name="Chapman S.B."/>
            <person name="Gainer-Dewar J."/>
            <person name="Goldberg J."/>
            <person name="Griggs A."/>
            <person name="Gujja S."/>
            <person name="Hansen M."/>
            <person name="Howarth C."/>
            <person name="Imamovic A."/>
            <person name="Ireland A."/>
            <person name="Larimer J."/>
            <person name="McCowan C."/>
            <person name="Murphy C."/>
            <person name="Pearson M."/>
            <person name="Poon T.W."/>
            <person name="Priest M."/>
            <person name="Roberts A."/>
            <person name="Saif S."/>
            <person name="Shea T."/>
            <person name="Sisk P."/>
            <person name="Sykes S."/>
            <person name="Wortman J."/>
            <person name="Nusbaum C."/>
            <person name="Birren B."/>
        </authorList>
    </citation>
    <scope>NUCLEOTIDE SEQUENCE [LARGE SCALE GENOMIC DNA]</scope>
    <source>
        <strain evidence="2 4">ATCC BAA-350</strain>
    </source>
</reference>
<protein>
    <submittedName>
        <fullName evidence="1">Uncharacterized protein</fullName>
    </submittedName>
</protein>
<dbReference type="eggNOG" id="COG3391">
    <property type="taxonomic scope" value="Bacteria"/>
</dbReference>
<dbReference type="RefSeq" id="WP_010781082.1">
    <property type="nucleotide sequence ID" value="NZ_ASWH01000001.1"/>
</dbReference>
<dbReference type="Proteomes" id="UP000014160">
    <property type="component" value="Unassembled WGS sequence"/>
</dbReference>
<accession>R2XZQ5</accession>
<evidence type="ECO:0000313" key="1">
    <source>
        <dbReference type="EMBL" id="EOI55502.1"/>
    </source>
</evidence>
<dbReference type="Proteomes" id="UP000013750">
    <property type="component" value="Unassembled WGS sequence"/>
</dbReference>
<dbReference type="EMBL" id="AJDQ01000008">
    <property type="protein sequence ID" value="EOI55502.1"/>
    <property type="molecule type" value="Genomic_DNA"/>
</dbReference>
<keyword evidence="4" id="KW-1185">Reference proteome</keyword>
<gene>
    <name evidence="2" type="ORF">I592_01256</name>
    <name evidence="1" type="ORF">UKC_02710</name>
</gene>
<organism evidence="1 3">
    <name type="scientific">Enterococcus gilvus ATCC BAA-350</name>
    <dbReference type="NCBI Taxonomy" id="1158614"/>
    <lineage>
        <taxon>Bacteria</taxon>
        <taxon>Bacillati</taxon>
        <taxon>Bacillota</taxon>
        <taxon>Bacilli</taxon>
        <taxon>Lactobacillales</taxon>
        <taxon>Enterococcaceae</taxon>
        <taxon>Enterococcus</taxon>
    </lineage>
</organism>
<name>R2XZQ5_9ENTE</name>
<dbReference type="OrthoDB" id="1655118at2"/>
<dbReference type="AlphaFoldDB" id="R2XZQ5"/>
<evidence type="ECO:0000313" key="3">
    <source>
        <dbReference type="Proteomes" id="UP000013750"/>
    </source>
</evidence>
<proteinExistence type="predicted"/>
<dbReference type="SUPFAM" id="SSF63825">
    <property type="entry name" value="YWTD domain"/>
    <property type="match status" value="1"/>
</dbReference>
<evidence type="ECO:0000313" key="4">
    <source>
        <dbReference type="Proteomes" id="UP000014160"/>
    </source>
</evidence>
<dbReference type="PATRIC" id="fig|1158614.3.peg.2706"/>
<comment type="caution">
    <text evidence="1">The sequence shown here is derived from an EMBL/GenBank/DDBJ whole genome shotgun (WGS) entry which is preliminary data.</text>
</comment>
<sequence length="362" mass="41222">MQKKKYGVLLWFLLMVLFPVRVDASYHGLTVDQQKEKLESYNEFYQAAFSGKEETTDFGMYKIPGLYSAKTLSLETNDLSESRTMTPQGIALTEKYILISAYSHDHKNHSVIYMLDRQTHEYLKTVVLPGKPHLGGITYDPKHQRVWVTTGGLFAGLSSIDLKELEDYRMQAGQVVSYHQQISLKEVSHASAVTYTSGVLVVGYFTLDEYGRMATYRLDNQGELTIDSHEKVSSFDQGNQKRSGVTPVPSSEFARSLGSWKTLDMIQGMTFYKDYLVMSQSWGPDRPGKIYFFNLDKVDNFFSIKDAASEMDTPPYIEQITANKDQLFAVFEGGAWPYRTRNPVLVDHVIQLDIPQLLSKKE</sequence>